<dbReference type="Gene3D" id="3.90.850.10">
    <property type="entry name" value="Fumarylacetoacetase-like, C-terminal domain"/>
    <property type="match status" value="1"/>
</dbReference>
<dbReference type="InterPro" id="IPR011234">
    <property type="entry name" value="Fumarylacetoacetase-like_C"/>
</dbReference>
<keyword evidence="5" id="KW-1185">Reference proteome</keyword>
<dbReference type="Pfam" id="PF01557">
    <property type="entry name" value="FAA_hydrolase"/>
    <property type="match status" value="1"/>
</dbReference>
<evidence type="ECO:0000313" key="5">
    <source>
        <dbReference type="Proteomes" id="UP000741863"/>
    </source>
</evidence>
<comment type="similarity">
    <text evidence="1">Belongs to the FAH family.</text>
</comment>
<dbReference type="EMBL" id="JAFBEC010000007">
    <property type="protein sequence ID" value="MBM7633406.1"/>
    <property type="molecule type" value="Genomic_DNA"/>
</dbReference>
<name>A0ABS2PE47_9BACL</name>
<dbReference type="Proteomes" id="UP000741863">
    <property type="component" value="Unassembled WGS sequence"/>
</dbReference>
<evidence type="ECO:0000256" key="2">
    <source>
        <dbReference type="ARBA" id="ARBA00022723"/>
    </source>
</evidence>
<evidence type="ECO:0000313" key="4">
    <source>
        <dbReference type="EMBL" id="MBM7633406.1"/>
    </source>
</evidence>
<evidence type="ECO:0000259" key="3">
    <source>
        <dbReference type="Pfam" id="PF01557"/>
    </source>
</evidence>
<comment type="caution">
    <text evidence="4">The sequence shown here is derived from an EMBL/GenBank/DDBJ whole genome shotgun (WGS) entry which is preliminary data.</text>
</comment>
<reference evidence="4 5" key="1">
    <citation type="submission" date="2021-01" db="EMBL/GenBank/DDBJ databases">
        <title>Genomic Encyclopedia of Type Strains, Phase IV (KMG-IV): sequencing the most valuable type-strain genomes for metagenomic binning, comparative biology and taxonomic classification.</title>
        <authorList>
            <person name="Goeker M."/>
        </authorList>
    </citation>
    <scope>NUCLEOTIDE SEQUENCE [LARGE SCALE GENOMIC DNA]</scope>
    <source>
        <strain evidence="4 5">DSM 25540</strain>
    </source>
</reference>
<dbReference type="SUPFAM" id="SSF56529">
    <property type="entry name" value="FAH"/>
    <property type="match status" value="1"/>
</dbReference>
<organism evidence="4 5">
    <name type="scientific">Geomicrobium sediminis</name>
    <dbReference type="NCBI Taxonomy" id="1347788"/>
    <lineage>
        <taxon>Bacteria</taxon>
        <taxon>Bacillati</taxon>
        <taxon>Bacillota</taxon>
        <taxon>Bacilli</taxon>
        <taxon>Bacillales</taxon>
        <taxon>Geomicrobium</taxon>
    </lineage>
</organism>
<evidence type="ECO:0000256" key="1">
    <source>
        <dbReference type="ARBA" id="ARBA00010211"/>
    </source>
</evidence>
<dbReference type="InterPro" id="IPR051121">
    <property type="entry name" value="FAH"/>
</dbReference>
<accession>A0ABS2PE47</accession>
<sequence>MKLANLEVNGNSHLGVCINDSIIDVTKALANEQRTDLPTSMMDYINADDHTQHAFQDYVTTLSKTNPAKVAESEVTFGPVVPHPEKIICVGLNYRKHADETNSPYPEVPILFNKFNNTLTGHNHNVVVPNVTKELDYEVELAIVIGQTASQVSEDEALNYVLGYATANDLSARDLQLRTPQWLLGKTLDDFNPIGPYLVTKDEVPDPQQLALTTTVNGKTRQDSNTSDMIFTCKEIIRYISQHFTLKPGDIILTGTPEGVAMGMPETEREYLKSGDTVTVSIEKLGSCTTRFI</sequence>
<dbReference type="PANTHER" id="PTHR42796:SF4">
    <property type="entry name" value="FUMARYLACETOACETATE HYDROLASE DOMAIN-CONTAINING PROTEIN 2A"/>
    <property type="match status" value="1"/>
</dbReference>
<feature type="domain" description="Fumarylacetoacetase-like C-terminal" evidence="3">
    <location>
        <begin position="86"/>
        <end position="292"/>
    </location>
</feature>
<dbReference type="RefSeq" id="WP_204698044.1">
    <property type="nucleotide sequence ID" value="NZ_JAFBEC010000007.1"/>
</dbReference>
<dbReference type="PANTHER" id="PTHR42796">
    <property type="entry name" value="FUMARYLACETOACETATE HYDROLASE DOMAIN-CONTAINING PROTEIN 2A-RELATED"/>
    <property type="match status" value="1"/>
</dbReference>
<keyword evidence="2" id="KW-0479">Metal-binding</keyword>
<gene>
    <name evidence="4" type="ORF">JOD17_002500</name>
</gene>
<proteinExistence type="inferred from homology"/>
<dbReference type="InterPro" id="IPR036663">
    <property type="entry name" value="Fumarylacetoacetase_C_sf"/>
</dbReference>
<protein>
    <submittedName>
        <fullName evidence="4">2-keto-4-pentenoate hydratase/2-oxohepta-3-ene-1,7-dioic acid hydratase in catechol pathway</fullName>
    </submittedName>
</protein>